<sequence>MRRVVERSSTCVGRLAVAGDEKRVNRVARWLARCGYAVVVGVLPSDGMDALVWVCSGRPDGNSDGEKKAEWAPCVPLLLVPCGEACLSHLPPCAVDGILEVGGTPVGVSLILELAKRHFSLKGKQRESADPVIRKSLDKQVVDQAKRRIMARFGFEEPEAYRILRTEAMRQRKTIADIARAVLDAGLDISVHGGEIP</sequence>
<reference evidence="2 3" key="1">
    <citation type="journal article" date="2011" name="Stand. Genomic Sci.">
        <title>Complete genome sequence of the thermophilic, hydrogen-oxidizing Bacillus tusciae type strain (T2) and reclassification in the new genus, Kyrpidia gen. nov. as Kyrpidia tusciae comb. nov. and emendation of the family Alicyclobacillaceae da Costa and Rainey, 2010.</title>
        <authorList>
            <person name="Klenk H.P."/>
            <person name="Lapidus A."/>
            <person name="Chertkov O."/>
            <person name="Copeland A."/>
            <person name="Del Rio T.G."/>
            <person name="Nolan M."/>
            <person name="Lucas S."/>
            <person name="Chen F."/>
            <person name="Tice H."/>
            <person name="Cheng J.F."/>
            <person name="Han C."/>
            <person name="Bruce D."/>
            <person name="Goodwin L."/>
            <person name="Pitluck S."/>
            <person name="Pati A."/>
            <person name="Ivanova N."/>
            <person name="Mavromatis K."/>
            <person name="Daum C."/>
            <person name="Chen A."/>
            <person name="Palaniappan K."/>
            <person name="Chang Y.J."/>
            <person name="Land M."/>
            <person name="Hauser L."/>
            <person name="Jeffries C.D."/>
            <person name="Detter J.C."/>
            <person name="Rohde M."/>
            <person name="Abt B."/>
            <person name="Pukall R."/>
            <person name="Goker M."/>
            <person name="Bristow J."/>
            <person name="Markowitz V."/>
            <person name="Hugenholtz P."/>
            <person name="Eisen J.A."/>
        </authorList>
    </citation>
    <scope>NUCLEOTIDE SEQUENCE [LARGE SCALE GENOMIC DNA]</scope>
    <source>
        <strain evidence="2 3">DSM 2912</strain>
    </source>
</reference>
<dbReference type="KEGG" id="bts:Btus_1165"/>
<dbReference type="InterPro" id="IPR005561">
    <property type="entry name" value="ANTAR"/>
</dbReference>
<dbReference type="PROSITE" id="PS50921">
    <property type="entry name" value="ANTAR"/>
    <property type="match status" value="1"/>
</dbReference>
<dbReference type="GO" id="GO:0003723">
    <property type="term" value="F:RNA binding"/>
    <property type="evidence" value="ECO:0007669"/>
    <property type="project" value="InterPro"/>
</dbReference>
<keyword evidence="3" id="KW-1185">Reference proteome</keyword>
<gene>
    <name evidence="2" type="ordered locus">Btus_1165</name>
</gene>
<evidence type="ECO:0000259" key="1">
    <source>
        <dbReference type="PROSITE" id="PS50921"/>
    </source>
</evidence>
<accession>D5WXH4</accession>
<dbReference type="Pfam" id="PF03861">
    <property type="entry name" value="ANTAR"/>
    <property type="match status" value="1"/>
</dbReference>
<dbReference type="Proteomes" id="UP000002368">
    <property type="component" value="Chromosome"/>
</dbReference>
<proteinExistence type="predicted"/>
<dbReference type="SMART" id="SM01012">
    <property type="entry name" value="ANTAR"/>
    <property type="match status" value="1"/>
</dbReference>
<dbReference type="AlphaFoldDB" id="D5WXH4"/>
<evidence type="ECO:0000313" key="3">
    <source>
        <dbReference type="Proteomes" id="UP000002368"/>
    </source>
</evidence>
<name>D5WXH4_KYRT2</name>
<dbReference type="eggNOG" id="COG3707">
    <property type="taxonomic scope" value="Bacteria"/>
</dbReference>
<dbReference type="InterPro" id="IPR011006">
    <property type="entry name" value="CheY-like_superfamily"/>
</dbReference>
<dbReference type="EMBL" id="CP002017">
    <property type="protein sequence ID" value="ADG05895.1"/>
    <property type="molecule type" value="Genomic_DNA"/>
</dbReference>
<feature type="domain" description="ANTAR" evidence="1">
    <location>
        <begin position="122"/>
        <end position="183"/>
    </location>
</feature>
<dbReference type="Gene3D" id="1.10.10.10">
    <property type="entry name" value="Winged helix-like DNA-binding domain superfamily/Winged helix DNA-binding domain"/>
    <property type="match status" value="1"/>
</dbReference>
<dbReference type="RefSeq" id="WP_013075185.1">
    <property type="nucleotide sequence ID" value="NC_014098.1"/>
</dbReference>
<evidence type="ECO:0000313" key="2">
    <source>
        <dbReference type="EMBL" id="ADG05895.1"/>
    </source>
</evidence>
<dbReference type="SUPFAM" id="SSF52172">
    <property type="entry name" value="CheY-like"/>
    <property type="match status" value="1"/>
</dbReference>
<dbReference type="HOGENOM" id="CLU_1382558_0_0_9"/>
<dbReference type="InterPro" id="IPR036388">
    <property type="entry name" value="WH-like_DNA-bd_sf"/>
</dbReference>
<dbReference type="STRING" id="562970.Btus_1165"/>
<protein>
    <recommendedName>
        <fullName evidence="1">ANTAR domain-containing protein</fullName>
    </recommendedName>
</protein>
<organism evidence="2 3">
    <name type="scientific">Kyrpidia tusciae (strain DSM 2912 / NBRC 15312 / T2)</name>
    <name type="common">Bacillus tusciae</name>
    <dbReference type="NCBI Taxonomy" id="562970"/>
    <lineage>
        <taxon>Bacteria</taxon>
        <taxon>Bacillati</taxon>
        <taxon>Bacillota</taxon>
        <taxon>Bacilli</taxon>
        <taxon>Bacillales</taxon>
        <taxon>Alicyclobacillaceae</taxon>
        <taxon>Kyrpidia</taxon>
    </lineage>
</organism>